<dbReference type="PROSITE" id="PS51724">
    <property type="entry name" value="SPOR"/>
    <property type="match status" value="1"/>
</dbReference>
<dbReference type="Gene3D" id="3.30.70.1070">
    <property type="entry name" value="Sporulation related repeat"/>
    <property type="match status" value="1"/>
</dbReference>
<dbReference type="AlphaFoldDB" id="A0A2H3NXU6"/>
<keyword evidence="3" id="KW-1133">Transmembrane helix</keyword>
<keyword evidence="3" id="KW-0472">Membrane</keyword>
<organism evidence="5 6">
    <name type="scientific">Longimonas halophila</name>
    <dbReference type="NCBI Taxonomy" id="1469170"/>
    <lineage>
        <taxon>Bacteria</taxon>
        <taxon>Pseudomonadati</taxon>
        <taxon>Rhodothermota</taxon>
        <taxon>Rhodothermia</taxon>
        <taxon>Rhodothermales</taxon>
        <taxon>Salisaetaceae</taxon>
        <taxon>Longimonas</taxon>
    </lineage>
</organism>
<dbReference type="Pfam" id="PF05036">
    <property type="entry name" value="SPOR"/>
    <property type="match status" value="1"/>
</dbReference>
<gene>
    <name evidence="5" type="ORF">CRI93_07955</name>
</gene>
<keyword evidence="3" id="KW-0812">Transmembrane</keyword>
<feature type="compositionally biased region" description="Low complexity" evidence="2">
    <location>
        <begin position="334"/>
        <end position="358"/>
    </location>
</feature>
<keyword evidence="6" id="KW-1185">Reference proteome</keyword>
<feature type="region of interest" description="Disordered" evidence="2">
    <location>
        <begin position="75"/>
        <end position="282"/>
    </location>
</feature>
<evidence type="ECO:0000259" key="4">
    <source>
        <dbReference type="PROSITE" id="PS51724"/>
    </source>
</evidence>
<feature type="region of interest" description="Disordered" evidence="2">
    <location>
        <begin position="326"/>
        <end position="410"/>
    </location>
</feature>
<feature type="compositionally biased region" description="Basic and acidic residues" evidence="2">
    <location>
        <begin position="244"/>
        <end position="258"/>
    </location>
</feature>
<dbReference type="Proteomes" id="UP000221024">
    <property type="component" value="Unassembled WGS sequence"/>
</dbReference>
<evidence type="ECO:0000256" key="3">
    <source>
        <dbReference type="SAM" id="Phobius"/>
    </source>
</evidence>
<feature type="compositionally biased region" description="Polar residues" evidence="2">
    <location>
        <begin position="383"/>
        <end position="401"/>
    </location>
</feature>
<dbReference type="SUPFAM" id="SSF110997">
    <property type="entry name" value="Sporulation related repeat"/>
    <property type="match status" value="1"/>
</dbReference>
<feature type="compositionally biased region" description="Acidic residues" evidence="2">
    <location>
        <begin position="359"/>
        <end position="373"/>
    </location>
</feature>
<protein>
    <recommendedName>
        <fullName evidence="4">SPOR domain-containing protein</fullName>
    </recommendedName>
</protein>
<dbReference type="EMBL" id="PDEP01000006">
    <property type="protein sequence ID" value="PEN07063.1"/>
    <property type="molecule type" value="Genomic_DNA"/>
</dbReference>
<dbReference type="OrthoDB" id="1496336at2"/>
<sequence length="489" mass="50910">MPRRIMSDRLLSQLADRLGLDESDVAPMLNALLKQVRQRAGQGSRARIPTLGTFTTDANGTLQFAPDDDLVDAVNEDFAGLEDEPVPTPKRAPDTSTSLAEVPPAPSSSKESAADRASAMPTSDSSATEQKAEDAASSSFSSDDDDATEELPASDPASSTSSDTGSLWPSEANAPTSPDTAETTAETDPDGDVDDDVDDDFWSRDREWDLSSVAFGDVNDPDPETDEDAASASAPPASSFTSSHAEDVPTDSEDRSQEDGEAVPSPDVPPQDAAHNQATKRSGLRTTIGVFVVLAALIGGWIVLGAQGTVPSPRSVIENVRTSFSGDADVPEVTPSDSDPSLASDPSSEASDPSAPDESATDATDEPTAEESADNSAGDPSADTDTPSTAEAPTTNDTPSTAPIAPEEGGWTLVVASRTSEQEAEAIRAQFATALQSAGVPVDILPSEGGDGTTRYRVIVGQFSSQDAARRLQQEYSELVPGDAWPLRL</sequence>
<feature type="domain" description="SPOR" evidence="4">
    <location>
        <begin position="405"/>
        <end position="489"/>
    </location>
</feature>
<evidence type="ECO:0000256" key="2">
    <source>
        <dbReference type="SAM" id="MobiDB-lite"/>
    </source>
</evidence>
<keyword evidence="1" id="KW-0238">DNA-binding</keyword>
<dbReference type="InterPro" id="IPR007730">
    <property type="entry name" value="SPOR-like_dom"/>
</dbReference>
<dbReference type="GO" id="GO:0042834">
    <property type="term" value="F:peptidoglycan binding"/>
    <property type="evidence" value="ECO:0007669"/>
    <property type="project" value="InterPro"/>
</dbReference>
<feature type="compositionally biased region" description="Low complexity" evidence="2">
    <location>
        <begin position="153"/>
        <end position="164"/>
    </location>
</feature>
<feature type="compositionally biased region" description="Acidic residues" evidence="2">
    <location>
        <begin position="75"/>
        <end position="85"/>
    </location>
</feature>
<dbReference type="InterPro" id="IPR036680">
    <property type="entry name" value="SPOR-like_sf"/>
</dbReference>
<feature type="compositionally biased region" description="Acidic residues" evidence="2">
    <location>
        <begin position="185"/>
        <end position="200"/>
    </location>
</feature>
<evidence type="ECO:0000313" key="6">
    <source>
        <dbReference type="Proteomes" id="UP000221024"/>
    </source>
</evidence>
<reference evidence="5 6" key="1">
    <citation type="submission" date="2017-10" db="EMBL/GenBank/DDBJ databases">
        <title>Draft genome of Longimonas halophila.</title>
        <authorList>
            <person name="Goh K.M."/>
            <person name="Shamsir M.S."/>
            <person name="Lim S.W."/>
        </authorList>
    </citation>
    <scope>NUCLEOTIDE SEQUENCE [LARGE SCALE GENOMIC DNA]</scope>
    <source>
        <strain evidence="5 6">KCTC 42399</strain>
    </source>
</reference>
<dbReference type="SUPFAM" id="SSF47729">
    <property type="entry name" value="IHF-like DNA-binding proteins"/>
    <property type="match status" value="1"/>
</dbReference>
<accession>A0A2H3NXU6</accession>
<evidence type="ECO:0000313" key="5">
    <source>
        <dbReference type="EMBL" id="PEN07063.1"/>
    </source>
</evidence>
<feature type="compositionally biased region" description="Polar residues" evidence="2">
    <location>
        <begin position="120"/>
        <end position="129"/>
    </location>
</feature>
<feature type="transmembrane region" description="Helical" evidence="3">
    <location>
        <begin position="286"/>
        <end position="304"/>
    </location>
</feature>
<feature type="compositionally biased region" description="Low complexity" evidence="2">
    <location>
        <begin position="230"/>
        <end position="243"/>
    </location>
</feature>
<evidence type="ECO:0000256" key="1">
    <source>
        <dbReference type="ARBA" id="ARBA00023125"/>
    </source>
</evidence>
<dbReference type="GO" id="GO:0003677">
    <property type="term" value="F:DNA binding"/>
    <property type="evidence" value="ECO:0007669"/>
    <property type="project" value="UniProtKB-KW"/>
</dbReference>
<dbReference type="InterPro" id="IPR010992">
    <property type="entry name" value="IHF-like_DNA-bd_dom_sf"/>
</dbReference>
<comment type="caution">
    <text evidence="5">The sequence shown here is derived from an EMBL/GenBank/DDBJ whole genome shotgun (WGS) entry which is preliminary data.</text>
</comment>
<feature type="compositionally biased region" description="Low complexity" evidence="2">
    <location>
        <begin position="174"/>
        <end position="184"/>
    </location>
</feature>
<name>A0A2H3NXU6_9BACT</name>
<proteinExistence type="predicted"/>
<feature type="compositionally biased region" description="Acidic residues" evidence="2">
    <location>
        <begin position="219"/>
        <end position="229"/>
    </location>
</feature>